<name>A0A3M7RLA0_BRAPC</name>
<proteinExistence type="predicted"/>
<feature type="signal peptide" evidence="1">
    <location>
        <begin position="1"/>
        <end position="17"/>
    </location>
</feature>
<keyword evidence="1" id="KW-0732">Signal</keyword>
<evidence type="ECO:0000313" key="2">
    <source>
        <dbReference type="EMBL" id="RNA24167.1"/>
    </source>
</evidence>
<dbReference type="Proteomes" id="UP000276133">
    <property type="component" value="Unassembled WGS sequence"/>
</dbReference>
<keyword evidence="3" id="KW-1185">Reference proteome</keyword>
<gene>
    <name evidence="2" type="ORF">BpHYR1_006741</name>
</gene>
<protein>
    <submittedName>
        <fullName evidence="2">Uncharacterized protein</fullName>
    </submittedName>
</protein>
<evidence type="ECO:0000256" key="1">
    <source>
        <dbReference type="SAM" id="SignalP"/>
    </source>
</evidence>
<accession>A0A3M7RLA0</accession>
<evidence type="ECO:0000313" key="3">
    <source>
        <dbReference type="Proteomes" id="UP000276133"/>
    </source>
</evidence>
<feature type="chain" id="PRO_5018282101" evidence="1">
    <location>
        <begin position="18"/>
        <end position="221"/>
    </location>
</feature>
<reference evidence="2 3" key="1">
    <citation type="journal article" date="2018" name="Sci. Rep.">
        <title>Genomic signatures of local adaptation to the degree of environmental predictability in rotifers.</title>
        <authorList>
            <person name="Franch-Gras L."/>
            <person name="Hahn C."/>
            <person name="Garcia-Roger E.M."/>
            <person name="Carmona M.J."/>
            <person name="Serra M."/>
            <person name="Gomez A."/>
        </authorList>
    </citation>
    <scope>NUCLEOTIDE SEQUENCE [LARGE SCALE GENOMIC DNA]</scope>
    <source>
        <strain evidence="2">HYR1</strain>
    </source>
</reference>
<dbReference type="EMBL" id="REGN01003160">
    <property type="protein sequence ID" value="RNA24167.1"/>
    <property type="molecule type" value="Genomic_DNA"/>
</dbReference>
<dbReference type="AlphaFoldDB" id="A0A3M7RLA0"/>
<dbReference type="OrthoDB" id="10509222at2759"/>
<organism evidence="2 3">
    <name type="scientific">Brachionus plicatilis</name>
    <name type="common">Marine rotifer</name>
    <name type="synonym">Brachionus muelleri</name>
    <dbReference type="NCBI Taxonomy" id="10195"/>
    <lineage>
        <taxon>Eukaryota</taxon>
        <taxon>Metazoa</taxon>
        <taxon>Spiralia</taxon>
        <taxon>Gnathifera</taxon>
        <taxon>Rotifera</taxon>
        <taxon>Eurotatoria</taxon>
        <taxon>Monogononta</taxon>
        <taxon>Pseudotrocha</taxon>
        <taxon>Ploima</taxon>
        <taxon>Brachionidae</taxon>
        <taxon>Brachionus</taxon>
    </lineage>
</organism>
<comment type="caution">
    <text evidence="2">The sequence shown here is derived from an EMBL/GenBank/DDBJ whole genome shotgun (WGS) entry which is preliminary data.</text>
</comment>
<sequence>MKTRFLALIWVLSEVAAKKYESFYDQPGMRYYYSYHPYKEYSRSLKESYKRSLNESAPQIVNLVFKGESQNLVNCTHDSLTKCLHCVGPLTELNCTSIFDFKQLENIYLETLALGQLSLSKFGVSSQYVKFKMNPFIKKESNRTTIVYDYIIPIYGYGIDVYVNVTQQPNKTEAENEPKLLSETEYICFNELISILNESKFFYNMRVVSEAINQTFQKLIF</sequence>